<feature type="transmembrane region" description="Helical" evidence="1">
    <location>
        <begin position="117"/>
        <end position="137"/>
    </location>
</feature>
<keyword evidence="1" id="KW-1133">Transmembrane helix</keyword>
<feature type="transmembrane region" description="Helical" evidence="1">
    <location>
        <begin position="149"/>
        <end position="172"/>
    </location>
</feature>
<evidence type="ECO:0000313" key="2">
    <source>
        <dbReference type="EMBL" id="PIW19151.1"/>
    </source>
</evidence>
<reference evidence="2 3" key="1">
    <citation type="submission" date="2017-09" db="EMBL/GenBank/DDBJ databases">
        <title>Depth-based differentiation of microbial function through sediment-hosted aquifers and enrichment of novel symbionts in the deep terrestrial subsurface.</title>
        <authorList>
            <person name="Probst A.J."/>
            <person name="Ladd B."/>
            <person name="Jarett J.K."/>
            <person name="Geller-Mcgrath D.E."/>
            <person name="Sieber C.M."/>
            <person name="Emerson J.B."/>
            <person name="Anantharaman K."/>
            <person name="Thomas B.C."/>
            <person name="Malmstrom R."/>
            <person name="Stieglmeier M."/>
            <person name="Klingl A."/>
            <person name="Woyke T."/>
            <person name="Ryan C.M."/>
            <person name="Banfield J.F."/>
        </authorList>
    </citation>
    <scope>NUCLEOTIDE SEQUENCE [LARGE SCALE GENOMIC DNA]</scope>
    <source>
        <strain evidence="2">CG17_big_fil_post_rev_8_21_14_2_50_48_46</strain>
    </source>
</reference>
<accession>A0A2M7GAH3</accession>
<organism evidence="2 3">
    <name type="scientific">bacterium (Candidatus Blackallbacteria) CG17_big_fil_post_rev_8_21_14_2_50_48_46</name>
    <dbReference type="NCBI Taxonomy" id="2014261"/>
    <lineage>
        <taxon>Bacteria</taxon>
        <taxon>Candidatus Blackallbacteria</taxon>
    </lineage>
</organism>
<feature type="transmembrane region" description="Helical" evidence="1">
    <location>
        <begin position="38"/>
        <end position="60"/>
    </location>
</feature>
<keyword evidence="1" id="KW-0472">Membrane</keyword>
<dbReference type="AlphaFoldDB" id="A0A2M7GAH3"/>
<proteinExistence type="predicted"/>
<feature type="transmembrane region" description="Helical" evidence="1">
    <location>
        <begin position="72"/>
        <end position="97"/>
    </location>
</feature>
<gene>
    <name evidence="2" type="ORF">COW36_01695</name>
</gene>
<dbReference type="Proteomes" id="UP000231019">
    <property type="component" value="Unassembled WGS sequence"/>
</dbReference>
<name>A0A2M7GAH3_9BACT</name>
<feature type="transmembrane region" description="Helical" evidence="1">
    <location>
        <begin position="178"/>
        <end position="195"/>
    </location>
</feature>
<keyword evidence="1" id="KW-0812">Transmembrane</keyword>
<dbReference type="EMBL" id="PFFQ01000005">
    <property type="protein sequence ID" value="PIW19151.1"/>
    <property type="molecule type" value="Genomic_DNA"/>
</dbReference>
<sequence length="205" mass="22497">MPLRFLNMSGLLLIWVGLSFYGSEETLLFKGASPFYQGFAALGHLLLVLLLIVAVIGIQTDPRTGRSKTTRVGAILILVAAAGLALRAFSLFLLACLPEAHTSPALLSWLEFRQPLLLWPFALAFLLGGGVYSAGFYHIDATSPWAKRVFIVALVWLVLGSAAVTWAGLAQVWVRQGYLAWVSLGYLWMGAEVGFRWRPLRANHP</sequence>
<evidence type="ECO:0000313" key="3">
    <source>
        <dbReference type="Proteomes" id="UP000231019"/>
    </source>
</evidence>
<evidence type="ECO:0000256" key="1">
    <source>
        <dbReference type="SAM" id="Phobius"/>
    </source>
</evidence>
<protein>
    <submittedName>
        <fullName evidence="2">Uncharacterized protein</fullName>
    </submittedName>
</protein>
<comment type="caution">
    <text evidence="2">The sequence shown here is derived from an EMBL/GenBank/DDBJ whole genome shotgun (WGS) entry which is preliminary data.</text>
</comment>